<evidence type="ECO:0000313" key="7">
    <source>
        <dbReference type="Proteomes" id="UP000244896"/>
    </source>
</evidence>
<evidence type="ECO:0000313" key="6">
    <source>
        <dbReference type="EMBL" id="AWI09879.1"/>
    </source>
</evidence>
<dbReference type="InterPro" id="IPR024607">
    <property type="entry name" value="Sulfatase_CS"/>
</dbReference>
<dbReference type="CDD" id="cd16031">
    <property type="entry name" value="G6S_like"/>
    <property type="match status" value="1"/>
</dbReference>
<accession>A0A2U8E4M8</accession>
<dbReference type="InterPro" id="IPR000917">
    <property type="entry name" value="Sulfatase_N"/>
</dbReference>
<dbReference type="OrthoDB" id="9762324at2"/>
<evidence type="ECO:0000256" key="4">
    <source>
        <dbReference type="ARBA" id="ARBA00023180"/>
    </source>
</evidence>
<dbReference type="KEGG" id="elut:CKA38_12020"/>
<reference evidence="6 7" key="1">
    <citation type="journal article" date="2018" name="Syst. Appl. Microbiol.">
        <title>Ereboglobus luteus gen. nov. sp. nov. from cockroach guts, and new insights into the oxygen relationship of the genera Opitutus and Didymococcus (Verrucomicrobia: Opitutaceae).</title>
        <authorList>
            <person name="Tegtmeier D."/>
            <person name="Belitz A."/>
            <person name="Radek R."/>
            <person name="Heimerl T."/>
            <person name="Brune A."/>
        </authorList>
    </citation>
    <scope>NUCLEOTIDE SEQUENCE [LARGE SCALE GENOMIC DNA]</scope>
    <source>
        <strain evidence="6 7">Ho45</strain>
    </source>
</reference>
<evidence type="ECO:0000256" key="1">
    <source>
        <dbReference type="ARBA" id="ARBA00008779"/>
    </source>
</evidence>
<dbReference type="InterPro" id="IPR017850">
    <property type="entry name" value="Alkaline_phosphatase_core_sf"/>
</dbReference>
<gene>
    <name evidence="6" type="ORF">CKA38_12020</name>
</gene>
<keyword evidence="3" id="KW-0378">Hydrolase</keyword>
<dbReference type="AlphaFoldDB" id="A0A2U8E4M8"/>
<dbReference type="PANTHER" id="PTHR43108:SF8">
    <property type="entry name" value="SD21168P"/>
    <property type="match status" value="1"/>
</dbReference>
<keyword evidence="2" id="KW-0732">Signal</keyword>
<dbReference type="GO" id="GO:0016787">
    <property type="term" value="F:hydrolase activity"/>
    <property type="evidence" value="ECO:0007669"/>
    <property type="project" value="UniProtKB-KW"/>
</dbReference>
<dbReference type="Proteomes" id="UP000244896">
    <property type="component" value="Chromosome"/>
</dbReference>
<sequence length="520" mass="59327">MNLNRLKYLGLLPLLASVGAQPLKCQSQSLDLPRIPNAGTPRNVVFILSDDHRHDFMGFMKRVPWLETPNMDRMAREGAHLRNAFVTTSLCSPSRASILTGMYSHQHTVVDNVAPVPENLVFFPQYLQKAGYRTAFFGKWHMGRATAEPRPGFDHWESFRGQGKYYGVTLNINGKPTKYDDKTYTTDLLTEHAINWMKEQQNSGRPFFVYLSHKAVHSNFSPAARHAGCYAGKEVPLPRSYETPKYGAPALPSTDAKTGVPAGGAAYYGETMHPDWLKAQRESHHGVDYAYHGRHPWKDEVVRYCETLRALDDSIGSVIAYLKEAGLYESTLVVYMGDNGFSWGEHGVIDKRHFYEESVRVPMLATCPELFRDGKVVEKMIQNTDIAPTILELAGLQKPGHMVGASFVPLLKGKQTPWRDRIFYEYYWEYNHPETPTMHGVRTDRYKLVRYYGIWDCNEFYDLQNDPDEMRNLIAAPEHQALIKQLTGELYDWLESTGGMSIPLKRTVRPHADHRNKGTY</sequence>
<dbReference type="Pfam" id="PF00884">
    <property type="entry name" value="Sulfatase"/>
    <property type="match status" value="1"/>
</dbReference>
<dbReference type="PROSITE" id="PS00523">
    <property type="entry name" value="SULFATASE_1"/>
    <property type="match status" value="1"/>
</dbReference>
<feature type="domain" description="Sulfatase N-terminal" evidence="5">
    <location>
        <begin position="42"/>
        <end position="395"/>
    </location>
</feature>
<dbReference type="RefSeq" id="WP_108825693.1">
    <property type="nucleotide sequence ID" value="NZ_CP023004.1"/>
</dbReference>
<name>A0A2U8E4M8_9BACT</name>
<proteinExistence type="inferred from homology"/>
<comment type="similarity">
    <text evidence="1">Belongs to the sulfatase family.</text>
</comment>
<dbReference type="PANTHER" id="PTHR43108">
    <property type="entry name" value="N-ACETYLGLUCOSAMINE-6-SULFATASE FAMILY MEMBER"/>
    <property type="match status" value="1"/>
</dbReference>
<keyword evidence="7" id="KW-1185">Reference proteome</keyword>
<dbReference type="Gene3D" id="3.40.720.10">
    <property type="entry name" value="Alkaline Phosphatase, subunit A"/>
    <property type="match status" value="1"/>
</dbReference>
<keyword evidence="4" id="KW-0325">Glycoprotein</keyword>
<evidence type="ECO:0000256" key="3">
    <source>
        <dbReference type="ARBA" id="ARBA00022801"/>
    </source>
</evidence>
<evidence type="ECO:0000256" key="2">
    <source>
        <dbReference type="ARBA" id="ARBA00022729"/>
    </source>
</evidence>
<dbReference type="EMBL" id="CP023004">
    <property type="protein sequence ID" value="AWI09879.1"/>
    <property type="molecule type" value="Genomic_DNA"/>
</dbReference>
<protein>
    <submittedName>
        <fullName evidence="6">Acetylglucosamine-6-sulfatase</fullName>
    </submittedName>
</protein>
<evidence type="ECO:0000259" key="5">
    <source>
        <dbReference type="Pfam" id="PF00884"/>
    </source>
</evidence>
<dbReference type="SUPFAM" id="SSF53649">
    <property type="entry name" value="Alkaline phosphatase-like"/>
    <property type="match status" value="1"/>
</dbReference>
<organism evidence="6 7">
    <name type="scientific">Ereboglobus luteus</name>
    <dbReference type="NCBI Taxonomy" id="1796921"/>
    <lineage>
        <taxon>Bacteria</taxon>
        <taxon>Pseudomonadati</taxon>
        <taxon>Verrucomicrobiota</taxon>
        <taxon>Opitutia</taxon>
        <taxon>Opitutales</taxon>
        <taxon>Opitutaceae</taxon>
        <taxon>Ereboglobus</taxon>
    </lineage>
</organism>